<name>A0A8R2D1T9_ACYPI</name>
<dbReference type="Pfam" id="PF13920">
    <property type="entry name" value="zf-C3HC4_3"/>
    <property type="match status" value="1"/>
</dbReference>
<reference evidence="5" key="1">
    <citation type="submission" date="2010-06" db="EMBL/GenBank/DDBJ databases">
        <authorList>
            <person name="Jiang H."/>
            <person name="Abraham K."/>
            <person name="Ali S."/>
            <person name="Alsbrooks S.L."/>
            <person name="Anim B.N."/>
            <person name="Anosike U.S."/>
            <person name="Attaway T."/>
            <person name="Bandaranaike D.P."/>
            <person name="Battles P.K."/>
            <person name="Bell S.N."/>
            <person name="Bell A.V."/>
            <person name="Beltran B."/>
            <person name="Bickham C."/>
            <person name="Bustamante Y."/>
            <person name="Caleb T."/>
            <person name="Canada A."/>
            <person name="Cardenas V."/>
            <person name="Carter K."/>
            <person name="Chacko J."/>
            <person name="Chandrabose M.N."/>
            <person name="Chavez D."/>
            <person name="Chavez A."/>
            <person name="Chen L."/>
            <person name="Chu H.-S."/>
            <person name="Claassen K.J."/>
            <person name="Cockrell R."/>
            <person name="Collins M."/>
            <person name="Cooper J.A."/>
            <person name="Cree A."/>
            <person name="Curry S.M."/>
            <person name="Da Y."/>
            <person name="Dao M.D."/>
            <person name="Das B."/>
            <person name="Davila M.-L."/>
            <person name="Davy-Carroll L."/>
            <person name="Denson S."/>
            <person name="Dinh H."/>
            <person name="Ebong V.E."/>
            <person name="Edwards J.R."/>
            <person name="Egan A."/>
            <person name="El-Daye J."/>
            <person name="Escobedo L."/>
            <person name="Fernandez S."/>
            <person name="Fernando P.R."/>
            <person name="Flagg N."/>
            <person name="Forbes L.D."/>
            <person name="Fowler R.G."/>
            <person name="Fu Q."/>
            <person name="Gabisi R.A."/>
            <person name="Ganer J."/>
            <person name="Garbino Pronczuk A."/>
            <person name="Garcia R.M."/>
            <person name="Garner T."/>
            <person name="Garrett T.E."/>
            <person name="Gonzalez D.A."/>
            <person name="Hamid H."/>
            <person name="Hawkins E.S."/>
            <person name="Hirani K."/>
            <person name="Hogues M.E."/>
            <person name="Hollins B."/>
            <person name="Hsiao C.-H."/>
            <person name="Jabil R."/>
            <person name="James M.L."/>
            <person name="Jhangiani S.N."/>
            <person name="Johnson B."/>
            <person name="Johnson Q."/>
            <person name="Joshi V."/>
            <person name="Kalu J.B."/>
            <person name="Kam C."/>
            <person name="Kashfia A."/>
            <person name="Keebler J."/>
            <person name="Kisamo H."/>
            <person name="Kovar C.L."/>
            <person name="Lago L.A."/>
            <person name="Lai C.-Y."/>
            <person name="Laidlaw J."/>
            <person name="Lara F."/>
            <person name="Le T.-K."/>
            <person name="Lee S.L."/>
            <person name="Legall F.H."/>
            <person name="Lemon S.J."/>
            <person name="Lewis L.R."/>
            <person name="Li B."/>
            <person name="Liu Y."/>
            <person name="Liu Y.-S."/>
            <person name="Lopez J."/>
            <person name="Lozado R.J."/>
            <person name="Lu J."/>
            <person name="Madu R.C."/>
            <person name="Maheshwari M."/>
            <person name="Maheshwari R."/>
            <person name="Malloy K."/>
            <person name="Martinez E."/>
            <person name="Mathew T."/>
            <person name="Mercado I.C."/>
            <person name="Mercado C."/>
            <person name="Meyer B."/>
            <person name="Montgomery K."/>
            <person name="Morgan M.B."/>
            <person name="Munidasa M."/>
            <person name="Nazareth L.V."/>
            <person name="Nelson J."/>
            <person name="Ng B.M."/>
            <person name="Nguyen N.B."/>
            <person name="Nguyen P.Q."/>
            <person name="Nguyen T."/>
            <person name="Obregon M."/>
            <person name="Okwuonu G.O."/>
            <person name="Onwere C.G."/>
            <person name="Orozco G."/>
            <person name="Parra A."/>
            <person name="Patel S."/>
            <person name="Patil S."/>
            <person name="Perez A."/>
            <person name="Perez Y."/>
            <person name="Pham C."/>
            <person name="Primus E.L."/>
            <person name="Pu L.-L."/>
            <person name="Puazo M."/>
            <person name="Qin X."/>
            <person name="Quiroz J.B."/>
            <person name="Reese J."/>
            <person name="Richards S."/>
            <person name="Rives C.M."/>
            <person name="Robberts R."/>
            <person name="Ruiz S.J."/>
            <person name="Ruiz M.J."/>
            <person name="Santibanez J."/>
            <person name="Schneider B.W."/>
            <person name="Sisson I."/>
            <person name="Smith M."/>
            <person name="Sodergren E."/>
            <person name="Song X.-Z."/>
            <person name="Song B.B."/>
            <person name="Summersgill H."/>
            <person name="Thelus R."/>
            <person name="Thornton R.D."/>
            <person name="Trejos Z.Y."/>
            <person name="Usmani K."/>
            <person name="Vattathil S."/>
            <person name="Villasana D."/>
            <person name="Walker D.L."/>
            <person name="Wang S."/>
            <person name="Wang K."/>
            <person name="White C.S."/>
            <person name="Williams A.C."/>
            <person name="Williamson J."/>
            <person name="Wilson K."/>
            <person name="Woghiren I.O."/>
            <person name="Woodworth J.R."/>
            <person name="Worley K.C."/>
            <person name="Wright R.A."/>
            <person name="Wu W."/>
            <person name="Young L."/>
            <person name="Zhang L."/>
            <person name="Zhang J."/>
            <person name="Zhu Y."/>
            <person name="Muzny D.M."/>
            <person name="Weinstock G."/>
            <person name="Gibbs R.A."/>
        </authorList>
    </citation>
    <scope>NUCLEOTIDE SEQUENCE [LARGE SCALE GENOMIC DNA]</scope>
    <source>
        <strain evidence="5">LSR1</strain>
    </source>
</reference>
<dbReference type="GO" id="GO:0061630">
    <property type="term" value="F:ubiquitin protein ligase activity"/>
    <property type="evidence" value="ECO:0007669"/>
    <property type="project" value="TreeGrafter"/>
</dbReference>
<dbReference type="AlphaFoldDB" id="A0A8R2D1T9"/>
<dbReference type="GO" id="GO:0008270">
    <property type="term" value="F:zinc ion binding"/>
    <property type="evidence" value="ECO:0007669"/>
    <property type="project" value="UniProtKB-KW"/>
</dbReference>
<evidence type="ECO:0000313" key="4">
    <source>
        <dbReference type="EnsemblMetazoa" id="XP_016657243.1"/>
    </source>
</evidence>
<dbReference type="GO" id="GO:0010468">
    <property type="term" value="P:regulation of gene expression"/>
    <property type="evidence" value="ECO:0007669"/>
    <property type="project" value="TreeGrafter"/>
</dbReference>
<evidence type="ECO:0000256" key="2">
    <source>
        <dbReference type="ARBA" id="ARBA00022771"/>
    </source>
</evidence>
<dbReference type="PANTHER" id="PTHR46858:SF5">
    <property type="entry name" value="E3 UBIQUITIN-PROTEIN LIGASE APD1-RELATED"/>
    <property type="match status" value="1"/>
</dbReference>
<dbReference type="KEGG" id="api:107882810"/>
<evidence type="ECO:0000313" key="5">
    <source>
        <dbReference type="Proteomes" id="UP000007819"/>
    </source>
</evidence>
<dbReference type="OrthoDB" id="6610532at2759"/>
<organism evidence="4 5">
    <name type="scientific">Acyrthosiphon pisum</name>
    <name type="common">Pea aphid</name>
    <dbReference type="NCBI Taxonomy" id="7029"/>
    <lineage>
        <taxon>Eukaryota</taxon>
        <taxon>Metazoa</taxon>
        <taxon>Ecdysozoa</taxon>
        <taxon>Arthropoda</taxon>
        <taxon>Hexapoda</taxon>
        <taxon>Insecta</taxon>
        <taxon>Pterygota</taxon>
        <taxon>Neoptera</taxon>
        <taxon>Paraneoptera</taxon>
        <taxon>Hemiptera</taxon>
        <taxon>Sternorrhyncha</taxon>
        <taxon>Aphidomorpha</taxon>
        <taxon>Aphidoidea</taxon>
        <taxon>Aphididae</taxon>
        <taxon>Macrosiphini</taxon>
        <taxon>Acyrthosiphon</taxon>
    </lineage>
</organism>
<keyword evidence="3" id="KW-0862">Zinc</keyword>
<protein>
    <submittedName>
        <fullName evidence="4">Uncharacterized protein</fullName>
    </submittedName>
</protein>
<dbReference type="GO" id="GO:0043066">
    <property type="term" value="P:negative regulation of apoptotic process"/>
    <property type="evidence" value="ECO:0007669"/>
    <property type="project" value="TreeGrafter"/>
</dbReference>
<dbReference type="GO" id="GO:0016567">
    <property type="term" value="P:protein ubiquitination"/>
    <property type="evidence" value="ECO:0007669"/>
    <property type="project" value="TreeGrafter"/>
</dbReference>
<dbReference type="GeneID" id="107882810"/>
<dbReference type="Gene3D" id="3.30.40.10">
    <property type="entry name" value="Zinc/RING finger domain, C3HC4 (zinc finger)"/>
    <property type="match status" value="1"/>
</dbReference>
<dbReference type="RefSeq" id="XP_016657243.1">
    <property type="nucleotide sequence ID" value="XM_016801754.1"/>
</dbReference>
<evidence type="ECO:0000256" key="1">
    <source>
        <dbReference type="ARBA" id="ARBA00022723"/>
    </source>
</evidence>
<dbReference type="EnsemblMetazoa" id="XM_016801754.1">
    <property type="protein sequence ID" value="XP_016657243.1"/>
    <property type="gene ID" value="LOC107882810"/>
</dbReference>
<keyword evidence="2" id="KW-0863">Zinc-finger</keyword>
<keyword evidence="1" id="KW-0479">Metal-binding</keyword>
<reference evidence="4" key="2">
    <citation type="submission" date="2022-06" db="UniProtKB">
        <authorList>
            <consortium name="EnsemblMetazoa"/>
        </authorList>
    </citation>
    <scope>IDENTIFICATION</scope>
</reference>
<proteinExistence type="predicted"/>
<dbReference type="Proteomes" id="UP000007819">
    <property type="component" value="Chromosome X"/>
</dbReference>
<sequence>MEFFGNKPRPKTKKVKRLNVSKPKKEYNLLEDSQKSSPSNSQLRVSTCIENSNTQMNENINNICSICYISPKNGAFNHGKIAHIYCCYSCAKKLWRKTNKCPICNVTTKFVTKMIVV</sequence>
<dbReference type="InterPro" id="IPR013083">
    <property type="entry name" value="Znf_RING/FYVE/PHD"/>
</dbReference>
<dbReference type="PANTHER" id="PTHR46858">
    <property type="entry name" value="OS05G0521000 PROTEIN"/>
    <property type="match status" value="1"/>
</dbReference>
<accession>A0A8R2D1T9</accession>
<evidence type="ECO:0000256" key="3">
    <source>
        <dbReference type="ARBA" id="ARBA00022833"/>
    </source>
</evidence>
<keyword evidence="5" id="KW-1185">Reference proteome</keyword>